<dbReference type="EMBL" id="CP009170">
    <property type="protein sequence ID" value="AIS52371.1"/>
    <property type="molecule type" value="Genomic_DNA"/>
</dbReference>
<dbReference type="eggNOG" id="ENOG5032SJW">
    <property type="taxonomic scope" value="Bacteria"/>
</dbReference>
<feature type="transmembrane region" description="Helical" evidence="1">
    <location>
        <begin position="6"/>
        <end position="21"/>
    </location>
</feature>
<feature type="transmembrane region" description="Helical" evidence="1">
    <location>
        <begin position="28"/>
        <end position="45"/>
    </location>
</feature>
<evidence type="ECO:0000313" key="2">
    <source>
        <dbReference type="EMBL" id="AIS52371.1"/>
    </source>
</evidence>
<name>A0A097ARB6_THEKI</name>
<dbReference type="RefSeq" id="WP_049685138.1">
    <property type="nucleotide sequence ID" value="NZ_CP009170.1"/>
</dbReference>
<dbReference type="KEGG" id="tki:TKV_c12000"/>
<protein>
    <submittedName>
        <fullName evidence="2">Stage III sporulation protein AD</fullName>
    </submittedName>
</protein>
<sequence length="128" mass="14054">MEIFQIVILGIVVLIILTVLRETNPEIAIILSLVAGVIIFMMILPKLSAIVEVLNTLARKSGLDNIYFMTTLKIIGIAYITEFGSQLCIDANEKNLASKIEIAGKIIIIFLSIPIIIALMETILSIMP</sequence>
<dbReference type="InterPro" id="IPR025664">
    <property type="entry name" value="Spore_III_AC/AD"/>
</dbReference>
<dbReference type="InterPro" id="IPR014211">
    <property type="entry name" value="Spore_III_AD"/>
</dbReference>
<keyword evidence="1" id="KW-0472">Membrane</keyword>
<accession>A0A097ARB6</accession>
<dbReference type="STRING" id="2325.TKV_c12000"/>
<evidence type="ECO:0000313" key="3">
    <source>
        <dbReference type="Proteomes" id="UP000029669"/>
    </source>
</evidence>
<keyword evidence="1" id="KW-1133">Transmembrane helix</keyword>
<dbReference type="Proteomes" id="UP000029669">
    <property type="component" value="Chromosome"/>
</dbReference>
<keyword evidence="1" id="KW-0812">Transmembrane</keyword>
<dbReference type="Pfam" id="PF06686">
    <property type="entry name" value="SpoIIIAC"/>
    <property type="match status" value="2"/>
</dbReference>
<proteinExistence type="predicted"/>
<feature type="transmembrane region" description="Helical" evidence="1">
    <location>
        <begin position="106"/>
        <end position="127"/>
    </location>
</feature>
<evidence type="ECO:0000256" key="1">
    <source>
        <dbReference type="SAM" id="Phobius"/>
    </source>
</evidence>
<dbReference type="HOGENOM" id="CLU_159353_1_1_9"/>
<feature type="transmembrane region" description="Helical" evidence="1">
    <location>
        <begin position="65"/>
        <end position="85"/>
    </location>
</feature>
<dbReference type="NCBIfam" id="TIGR02849">
    <property type="entry name" value="spore_III_AD"/>
    <property type="match status" value="1"/>
</dbReference>
<reference evidence="3" key="1">
    <citation type="journal article" date="2015" name="Genome Announc.">
        <title>Whole-Genome Sequences of 80 Environmental and Clinical Isolates of Burkholderia pseudomallei.</title>
        <authorList>
            <person name="Johnson S.L."/>
            <person name="Baker A.L."/>
            <person name="Chain P.S."/>
            <person name="Currie B.J."/>
            <person name="Daligault H.E."/>
            <person name="Davenport K.W."/>
            <person name="Davis C.B."/>
            <person name="Inglis T.J."/>
            <person name="Kaestli M."/>
            <person name="Koren S."/>
            <person name="Mayo M."/>
            <person name="Merritt A.J."/>
            <person name="Price E.P."/>
            <person name="Sarovich D.S."/>
            <person name="Warner J."/>
            <person name="Rosovitz M.J."/>
        </authorList>
    </citation>
    <scope>NUCLEOTIDE SEQUENCE [LARGE SCALE GENOMIC DNA]</scope>
    <source>
        <strain evidence="3">DSM 2030</strain>
    </source>
</reference>
<organism evidence="2 3">
    <name type="scientific">Thermoanaerobacter kivui</name>
    <name type="common">Acetogenium kivui</name>
    <dbReference type="NCBI Taxonomy" id="2325"/>
    <lineage>
        <taxon>Bacteria</taxon>
        <taxon>Bacillati</taxon>
        <taxon>Bacillota</taxon>
        <taxon>Clostridia</taxon>
        <taxon>Thermoanaerobacterales</taxon>
        <taxon>Thermoanaerobacteraceae</taxon>
        <taxon>Thermoanaerobacter</taxon>
    </lineage>
</organism>
<gene>
    <name evidence="2" type="primary">spoIIIAD</name>
    <name evidence="2" type="ORF">TKV_c12000</name>
</gene>
<dbReference type="AlphaFoldDB" id="A0A097ARB6"/>
<keyword evidence="3" id="KW-1185">Reference proteome</keyword>
<dbReference type="OrthoDB" id="1682150at2"/>